<evidence type="ECO:0000313" key="1">
    <source>
        <dbReference type="EMBL" id="GGJ99599.1"/>
    </source>
</evidence>
<evidence type="ECO:0000313" key="2">
    <source>
        <dbReference type="Proteomes" id="UP000599009"/>
    </source>
</evidence>
<proteinExistence type="predicted"/>
<dbReference type="EMBL" id="BMME01000001">
    <property type="protein sequence ID" value="GGJ99599.1"/>
    <property type="molecule type" value="Genomic_DNA"/>
</dbReference>
<accession>A0ABQ2E8H7</accession>
<name>A0ABQ2E8H7_9GAMM</name>
<gene>
    <name evidence="1" type="ORF">GCM10011394_05970</name>
</gene>
<dbReference type="Proteomes" id="UP000599009">
    <property type="component" value="Unassembled WGS sequence"/>
</dbReference>
<comment type="caution">
    <text evidence="1">The sequence shown here is derived from an EMBL/GenBank/DDBJ whole genome shotgun (WGS) entry which is preliminary data.</text>
</comment>
<protein>
    <submittedName>
        <fullName evidence="1">Uncharacterized protein</fullName>
    </submittedName>
</protein>
<organism evidence="1 2">
    <name type="scientific">Luteimonas terricola</name>
    <dbReference type="NCBI Taxonomy" id="645597"/>
    <lineage>
        <taxon>Bacteria</taxon>
        <taxon>Pseudomonadati</taxon>
        <taxon>Pseudomonadota</taxon>
        <taxon>Gammaproteobacteria</taxon>
        <taxon>Lysobacterales</taxon>
        <taxon>Lysobacteraceae</taxon>
        <taxon>Luteimonas</taxon>
    </lineage>
</organism>
<sequence>MGHILTTAGLVRLAQAIPNCALVQGVGDANLNVSITWLIVLS</sequence>
<reference evidence="2" key="1">
    <citation type="journal article" date="2019" name="Int. J. Syst. Evol. Microbiol.">
        <title>The Global Catalogue of Microorganisms (GCM) 10K type strain sequencing project: providing services to taxonomists for standard genome sequencing and annotation.</title>
        <authorList>
            <consortium name="The Broad Institute Genomics Platform"/>
            <consortium name="The Broad Institute Genome Sequencing Center for Infectious Disease"/>
            <person name="Wu L."/>
            <person name="Ma J."/>
        </authorList>
    </citation>
    <scope>NUCLEOTIDE SEQUENCE [LARGE SCALE GENOMIC DNA]</scope>
    <source>
        <strain evidence="2">CGMCC 1.8985</strain>
    </source>
</reference>
<keyword evidence="2" id="KW-1185">Reference proteome</keyword>